<proteinExistence type="predicted"/>
<keyword evidence="2 4" id="KW-0472">Membrane</keyword>
<comment type="subcellular location">
    <subcellularLocation>
        <location evidence="1">Cell outer membrane</location>
    </subcellularLocation>
</comment>
<dbReference type="AlphaFoldDB" id="F8CQ71"/>
<dbReference type="PRINTS" id="PR01021">
    <property type="entry name" value="OMPADOMAIN"/>
</dbReference>
<evidence type="ECO:0000259" key="6">
    <source>
        <dbReference type="PROSITE" id="PS51123"/>
    </source>
</evidence>
<sequence>MASVFTLLLGAPRLAAAQGALEPFDLERLSLHPTSAASLTSAAGTLLEPGQLRLAVAAHHERSPLTVWRDDARNGALVSSRSQLHVSAAFAVHRRVELGARLPFLMHQGGEGMTASGLAAPSSTGLGTPWLKARWGLLRQSAGAPLSLAAELGVGLPLGRESALAGKGWNVAPRLSAGRDLGPVLLSLDAGARLRPRSQVGGHSVGSELPWSVSVATTGQGLRGELGVHSAVPLTQGGVTPWEVLAGARYPLGRLELFALGGPGLGAAPGTPAFRVLAGVGLTALGGTRSVTRAPAPLPVAAVEPEPAVQPPVALVAPTPVDVDVDVCAPGQTHTPEQCPDLDDDADGIANRVDRCALAAEDRDDFQDEDGCPELDNDNDAVADAVDNCPTEADPARNQGCPSRQRQLVVITANRLEIKQKVFFATNKATVLPRSNLLLAQVAEVLIRHPELSRVLIEGHTDAKGRADHNRRLSQARAEAVRQKLLDLGVEPTRLLAAGRGPDVPADTNATAKGRDNNRRVEFHLIDAASQPAESTHAAAN</sequence>
<dbReference type="Gene3D" id="4.10.1080.10">
    <property type="entry name" value="TSP type-3 repeat"/>
    <property type="match status" value="1"/>
</dbReference>
<dbReference type="Pfam" id="PF00691">
    <property type="entry name" value="OmpA"/>
    <property type="match status" value="1"/>
</dbReference>
<dbReference type="STRING" id="483219.LILAB_11415"/>
<dbReference type="HOGENOM" id="CLU_020578_0_0_7"/>
<accession>F8CQ71</accession>
<dbReference type="Proteomes" id="UP000000488">
    <property type="component" value="Chromosome"/>
</dbReference>
<reference evidence="7 8" key="1">
    <citation type="journal article" date="2011" name="J. Bacteriol.">
        <title>Genome sequence of the halotolerant marine bacterium Myxococcus fulvus HW-1.</title>
        <authorList>
            <person name="Li Z.F."/>
            <person name="Li X."/>
            <person name="Liu H."/>
            <person name="Liu X."/>
            <person name="Han K."/>
            <person name="Wu Z.H."/>
            <person name="Hu W."/>
            <person name="Li F.F."/>
            <person name="Li Y.Z."/>
        </authorList>
    </citation>
    <scope>NUCLEOTIDE SEQUENCE [LARGE SCALE GENOMIC DNA]</scope>
    <source>
        <strain evidence="8">ATCC BAA-855 / HW-1</strain>
    </source>
</reference>
<evidence type="ECO:0000313" key="8">
    <source>
        <dbReference type="Proteomes" id="UP000000488"/>
    </source>
</evidence>
<dbReference type="KEGG" id="mfu:LILAB_11415"/>
<evidence type="ECO:0000313" key="7">
    <source>
        <dbReference type="EMBL" id="AEI64194.1"/>
    </source>
</evidence>
<evidence type="ECO:0000256" key="2">
    <source>
        <dbReference type="ARBA" id="ARBA00023136"/>
    </source>
</evidence>
<feature type="domain" description="OmpA-like" evidence="6">
    <location>
        <begin position="411"/>
        <end position="529"/>
    </location>
</feature>
<protein>
    <submittedName>
        <fullName evidence="7">OmpA/MotB domain protein</fullName>
    </submittedName>
</protein>
<evidence type="ECO:0000256" key="1">
    <source>
        <dbReference type="ARBA" id="ARBA00004442"/>
    </source>
</evidence>
<dbReference type="InterPro" id="IPR028974">
    <property type="entry name" value="TSP_type-3_rpt"/>
</dbReference>
<organism evidence="7 8">
    <name type="scientific">Myxococcus fulvus (strain ATCC BAA-855 / HW-1)</name>
    <dbReference type="NCBI Taxonomy" id="483219"/>
    <lineage>
        <taxon>Bacteria</taxon>
        <taxon>Pseudomonadati</taxon>
        <taxon>Myxococcota</taxon>
        <taxon>Myxococcia</taxon>
        <taxon>Myxococcales</taxon>
        <taxon>Cystobacterineae</taxon>
        <taxon>Myxococcaceae</taxon>
        <taxon>Myxococcus</taxon>
    </lineage>
</organism>
<dbReference type="InterPro" id="IPR036737">
    <property type="entry name" value="OmpA-like_sf"/>
</dbReference>
<dbReference type="EMBL" id="CP002830">
    <property type="protein sequence ID" value="AEI64194.1"/>
    <property type="molecule type" value="Genomic_DNA"/>
</dbReference>
<dbReference type="InterPro" id="IPR006665">
    <property type="entry name" value="OmpA-like"/>
</dbReference>
<evidence type="ECO:0000256" key="3">
    <source>
        <dbReference type="ARBA" id="ARBA00023237"/>
    </source>
</evidence>
<dbReference type="Gene3D" id="3.30.1330.60">
    <property type="entry name" value="OmpA-like domain"/>
    <property type="match status" value="1"/>
</dbReference>
<dbReference type="InterPro" id="IPR006664">
    <property type="entry name" value="OMP_bac"/>
</dbReference>
<evidence type="ECO:0000256" key="4">
    <source>
        <dbReference type="PROSITE-ProRule" id="PRU00473"/>
    </source>
</evidence>
<gene>
    <name evidence="7" type="ordered locus">LILAB_11415</name>
</gene>
<dbReference type="SUPFAM" id="SSF103088">
    <property type="entry name" value="OmpA-like"/>
    <property type="match status" value="1"/>
</dbReference>
<dbReference type="PRINTS" id="PR01023">
    <property type="entry name" value="NAFLGMOTY"/>
</dbReference>
<dbReference type="PANTHER" id="PTHR30329:SF21">
    <property type="entry name" value="LIPOPROTEIN YIAD-RELATED"/>
    <property type="match status" value="1"/>
</dbReference>
<keyword evidence="3" id="KW-0998">Cell outer membrane</keyword>
<name>F8CQ71_MYXFH</name>
<dbReference type="InterPro" id="IPR050330">
    <property type="entry name" value="Bact_OuterMem_StrucFunc"/>
</dbReference>
<dbReference type="eggNOG" id="COG2885">
    <property type="taxonomic scope" value="Bacteria"/>
</dbReference>
<dbReference type="GO" id="GO:0005509">
    <property type="term" value="F:calcium ion binding"/>
    <property type="evidence" value="ECO:0007669"/>
    <property type="project" value="InterPro"/>
</dbReference>
<dbReference type="CDD" id="cd07185">
    <property type="entry name" value="OmpA_C-like"/>
    <property type="match status" value="1"/>
</dbReference>
<dbReference type="GO" id="GO:0009279">
    <property type="term" value="C:cell outer membrane"/>
    <property type="evidence" value="ECO:0007669"/>
    <property type="project" value="UniProtKB-SubCell"/>
</dbReference>
<evidence type="ECO:0000256" key="5">
    <source>
        <dbReference type="SAM" id="MobiDB-lite"/>
    </source>
</evidence>
<dbReference type="PANTHER" id="PTHR30329">
    <property type="entry name" value="STATOR ELEMENT OF FLAGELLAR MOTOR COMPLEX"/>
    <property type="match status" value="1"/>
</dbReference>
<dbReference type="PROSITE" id="PS51123">
    <property type="entry name" value="OMPA_2"/>
    <property type="match status" value="1"/>
</dbReference>
<dbReference type="SUPFAM" id="SSF103647">
    <property type="entry name" value="TSP type-3 repeat"/>
    <property type="match status" value="1"/>
</dbReference>
<feature type="region of interest" description="Disordered" evidence="5">
    <location>
        <begin position="497"/>
        <end position="519"/>
    </location>
</feature>